<protein>
    <submittedName>
        <fullName evidence="2">Basic secretory family protein</fullName>
    </submittedName>
</protein>
<reference evidence="2 3" key="1">
    <citation type="submission" date="2022-10" db="EMBL/GenBank/DDBJ databases">
        <title>Xanthomonas sp. H13-6.</title>
        <authorList>
            <person name="Liu X."/>
            <person name="Deng Z."/>
            <person name="Jiang Y."/>
            <person name="Yu T."/>
            <person name="Ai J."/>
        </authorList>
    </citation>
    <scope>NUCLEOTIDE SEQUENCE [LARGE SCALE GENOMIC DNA]</scope>
    <source>
        <strain evidence="2 3">H13-6</strain>
    </source>
</reference>
<dbReference type="Proteomes" id="UP001209922">
    <property type="component" value="Unassembled WGS sequence"/>
</dbReference>
<dbReference type="Pfam" id="PF04450">
    <property type="entry name" value="BSP"/>
    <property type="match status" value="1"/>
</dbReference>
<dbReference type="PANTHER" id="PTHR33321">
    <property type="match status" value="1"/>
</dbReference>
<dbReference type="EMBL" id="JAPCHY010000016">
    <property type="protein sequence ID" value="MCW4473950.1"/>
    <property type="molecule type" value="Genomic_DNA"/>
</dbReference>
<evidence type="ECO:0000256" key="1">
    <source>
        <dbReference type="SAM" id="SignalP"/>
    </source>
</evidence>
<organism evidence="2 3">
    <name type="scientific">Xanthomonas chitinilytica</name>
    <dbReference type="NCBI Taxonomy" id="2989819"/>
    <lineage>
        <taxon>Bacteria</taxon>
        <taxon>Pseudomonadati</taxon>
        <taxon>Pseudomonadota</taxon>
        <taxon>Gammaproteobacteria</taxon>
        <taxon>Lysobacterales</taxon>
        <taxon>Lysobacteraceae</taxon>
        <taxon>Xanthomonas</taxon>
    </lineage>
</organism>
<proteinExistence type="predicted"/>
<feature type="signal peptide" evidence="1">
    <location>
        <begin position="1"/>
        <end position="24"/>
    </location>
</feature>
<dbReference type="RefSeq" id="WP_265128956.1">
    <property type="nucleotide sequence ID" value="NZ_JAPCHY010000016.1"/>
</dbReference>
<feature type="chain" id="PRO_5046625429" evidence="1">
    <location>
        <begin position="25"/>
        <end position="234"/>
    </location>
</feature>
<evidence type="ECO:0000313" key="2">
    <source>
        <dbReference type="EMBL" id="MCW4473950.1"/>
    </source>
</evidence>
<accession>A0ABT3JZN7</accession>
<keyword evidence="3" id="KW-1185">Reference proteome</keyword>
<sequence length="234" mass="26137">MSRPLPTLALLLLATTLAATEADAGETTLTRDGIVVNYRDTADSLTQDVRDRILDTFFSAYLRERADFNRSAPAEIDIVIDPAYEGVAYVDRVQGRPTMTINPGWLALHPQDDDLVTHEAMHIVQSYPEYANENSPAWLVEGIADYARDRYGLNNAAGGWALPTRVESGHNFDSGYRVTAAFLKWSESRHPGLVMRLDTDLREGRYTSKTWRQATGKDVEALWDEYAGETRAAP</sequence>
<dbReference type="InterPro" id="IPR007541">
    <property type="entry name" value="Uncharacterised_BSP"/>
</dbReference>
<gene>
    <name evidence="2" type="ORF">OK345_15730</name>
</gene>
<comment type="caution">
    <text evidence="2">The sequence shown here is derived from an EMBL/GenBank/DDBJ whole genome shotgun (WGS) entry which is preliminary data.</text>
</comment>
<evidence type="ECO:0000313" key="3">
    <source>
        <dbReference type="Proteomes" id="UP001209922"/>
    </source>
</evidence>
<name>A0ABT3JZN7_9XANT</name>
<dbReference type="PANTHER" id="PTHR33321:SF12">
    <property type="entry name" value="PLANT BASIC SECRETORY PROTEIN (BSP) FAMILY PROTEIN"/>
    <property type="match status" value="1"/>
</dbReference>
<keyword evidence="1" id="KW-0732">Signal</keyword>